<dbReference type="Proteomes" id="UP001154400">
    <property type="component" value="Chromosome"/>
</dbReference>
<evidence type="ECO:0000313" key="3">
    <source>
        <dbReference type="Proteomes" id="UP000006892"/>
    </source>
</evidence>
<evidence type="ECO:0000313" key="2">
    <source>
        <dbReference type="EMBL" id="CBH50360.1"/>
    </source>
</evidence>
<accession>A0A3S5YD01</accession>
<proteinExistence type="predicted"/>
<reference evidence="2" key="1">
    <citation type="journal article" date="2010" name="PLoS Genet.">
        <title>The genome of a pathogenic rhodococcus: cooptive virulence underpinned by key gene acquisitions.</title>
        <authorList>
            <person name="Letek M."/>
            <person name="Gonzalez P."/>
            <person name="Macarthur I."/>
            <person name="Rodriguez H."/>
            <person name="Freeman T.C."/>
            <person name="Valero-Rello A."/>
            <person name="Blanco M."/>
            <person name="Buckley T."/>
            <person name="Cherevach I."/>
            <person name="Fahey R."/>
            <person name="Hapeshi A."/>
            <person name="Holdstock J."/>
            <person name="Leadon D."/>
            <person name="Navas J."/>
            <person name="Ocampo A."/>
            <person name="Quail M.A."/>
            <person name="Sanders M."/>
            <person name="Scortti M.M."/>
            <person name="Prescott J.F."/>
            <person name="Fogarty U."/>
            <person name="Meijer W.G."/>
            <person name="Parkhill J."/>
            <person name="Bentley S.D."/>
            <person name="Vazquez-Boland J.A."/>
        </authorList>
    </citation>
    <scope>NUCLEOTIDE SEQUENCE [LARGE SCALE GENOMIC DNA]</scope>
    <source>
        <strain evidence="2 3">103S</strain>
    </source>
</reference>
<gene>
    <name evidence="2" type="ordered locus">REQ_43970</name>
</gene>
<dbReference type="AlphaFoldDB" id="A0A3S5YD01"/>
<name>A0A3S5YD01_RHOH1</name>
<feature type="compositionally biased region" description="Polar residues" evidence="1">
    <location>
        <begin position="12"/>
        <end position="29"/>
    </location>
</feature>
<organism evidence="2">
    <name type="scientific">Rhodococcus hoagii (strain 103S)</name>
    <name type="common">Rhodococcus equi</name>
    <dbReference type="NCBI Taxonomy" id="685727"/>
    <lineage>
        <taxon>Bacteria</taxon>
        <taxon>Bacillati</taxon>
        <taxon>Actinomycetota</taxon>
        <taxon>Actinomycetes</taxon>
        <taxon>Mycobacteriales</taxon>
        <taxon>Nocardiaceae</taxon>
        <taxon>Prescottella</taxon>
    </lineage>
</organism>
<protein>
    <submittedName>
        <fullName evidence="2">Uncharacterized protein</fullName>
    </submittedName>
</protein>
<dbReference type="EMBL" id="FN563149">
    <property type="protein sequence ID" value="CBH50360.1"/>
    <property type="molecule type" value="Genomic_DNA"/>
</dbReference>
<dbReference type="KEGG" id="req:REQ_43970"/>
<sequence>MKIPPPQRNIDSENSTKLADQAQTTTGAASHNRALYP</sequence>
<feature type="region of interest" description="Disordered" evidence="1">
    <location>
        <begin position="1"/>
        <end position="37"/>
    </location>
</feature>
<evidence type="ECO:0000256" key="1">
    <source>
        <dbReference type="SAM" id="MobiDB-lite"/>
    </source>
</evidence>